<comment type="caution">
    <text evidence="7">The sequence shown here is derived from an EMBL/GenBank/DDBJ whole genome shotgun (WGS) entry which is preliminary data.</text>
</comment>
<evidence type="ECO:0000256" key="6">
    <source>
        <dbReference type="SAM" id="Phobius"/>
    </source>
</evidence>
<feature type="transmembrane region" description="Helical" evidence="6">
    <location>
        <begin position="370"/>
        <end position="390"/>
    </location>
</feature>
<feature type="transmembrane region" description="Helical" evidence="6">
    <location>
        <begin position="223"/>
        <end position="241"/>
    </location>
</feature>
<feature type="transmembrane region" description="Helical" evidence="6">
    <location>
        <begin position="340"/>
        <end position="358"/>
    </location>
</feature>
<evidence type="ECO:0000256" key="2">
    <source>
        <dbReference type="ARBA" id="ARBA00022475"/>
    </source>
</evidence>
<evidence type="ECO:0000256" key="1">
    <source>
        <dbReference type="ARBA" id="ARBA00004651"/>
    </source>
</evidence>
<evidence type="ECO:0000313" key="8">
    <source>
        <dbReference type="Proteomes" id="UP001204144"/>
    </source>
</evidence>
<proteinExistence type="predicted"/>
<dbReference type="GO" id="GO:0005886">
    <property type="term" value="C:plasma membrane"/>
    <property type="evidence" value="ECO:0007669"/>
    <property type="project" value="UniProtKB-SubCell"/>
</dbReference>
<feature type="transmembrane region" description="Helical" evidence="6">
    <location>
        <begin position="181"/>
        <end position="202"/>
    </location>
</feature>
<evidence type="ECO:0000256" key="4">
    <source>
        <dbReference type="ARBA" id="ARBA00022989"/>
    </source>
</evidence>
<feature type="transmembrane region" description="Helical" evidence="6">
    <location>
        <begin position="118"/>
        <end position="137"/>
    </location>
</feature>
<keyword evidence="8" id="KW-1185">Reference proteome</keyword>
<feature type="transmembrane region" description="Helical" evidence="6">
    <location>
        <begin position="157"/>
        <end position="175"/>
    </location>
</feature>
<protein>
    <submittedName>
        <fullName evidence="7">Polysaccharide biosynthesis protein</fullName>
    </submittedName>
</protein>
<dbReference type="EMBL" id="RJUF01000182">
    <property type="protein sequence ID" value="MCP9765338.1"/>
    <property type="molecule type" value="Genomic_DNA"/>
</dbReference>
<gene>
    <name evidence="7" type="ORF">EGI31_20585</name>
</gene>
<dbReference type="PANTHER" id="PTHR30250">
    <property type="entry name" value="PST FAMILY PREDICTED COLANIC ACID TRANSPORTER"/>
    <property type="match status" value="1"/>
</dbReference>
<dbReference type="Proteomes" id="UP001204144">
    <property type="component" value="Unassembled WGS sequence"/>
</dbReference>
<dbReference type="PANTHER" id="PTHR30250:SF11">
    <property type="entry name" value="O-ANTIGEN TRANSPORTER-RELATED"/>
    <property type="match status" value="1"/>
</dbReference>
<dbReference type="AlphaFoldDB" id="A0AAE3KUT2"/>
<keyword evidence="4 6" id="KW-1133">Transmembrane helix</keyword>
<evidence type="ECO:0000256" key="3">
    <source>
        <dbReference type="ARBA" id="ARBA00022692"/>
    </source>
</evidence>
<reference evidence="7 8" key="1">
    <citation type="submission" date="2018-11" db="EMBL/GenBank/DDBJ databases">
        <title>Novel bacteria species description.</title>
        <authorList>
            <person name="Han J.-H."/>
        </authorList>
    </citation>
    <scope>NUCLEOTIDE SEQUENCE [LARGE SCALE GENOMIC DNA]</scope>
    <source>
        <strain evidence="7 8">KCTC23259</strain>
    </source>
</reference>
<feature type="transmembrane region" description="Helical" evidence="6">
    <location>
        <begin position="431"/>
        <end position="451"/>
    </location>
</feature>
<keyword evidence="3 6" id="KW-0812">Transmembrane</keyword>
<dbReference type="InterPro" id="IPR050833">
    <property type="entry name" value="Poly_Biosynth_Transport"/>
</dbReference>
<feature type="transmembrane region" description="Helical" evidence="6">
    <location>
        <begin position="396"/>
        <end position="419"/>
    </location>
</feature>
<feature type="transmembrane region" description="Helical" evidence="6">
    <location>
        <begin position="81"/>
        <end position="103"/>
    </location>
</feature>
<feature type="transmembrane region" description="Helical" evidence="6">
    <location>
        <begin position="457"/>
        <end position="477"/>
    </location>
</feature>
<accession>A0AAE3KUT2</accession>
<evidence type="ECO:0000313" key="7">
    <source>
        <dbReference type="EMBL" id="MCP9765338.1"/>
    </source>
</evidence>
<feature type="transmembrane region" description="Helical" evidence="6">
    <location>
        <begin position="12"/>
        <end position="34"/>
    </location>
</feature>
<name>A0AAE3KUT2_9BACT</name>
<evidence type="ECO:0000256" key="5">
    <source>
        <dbReference type="ARBA" id="ARBA00023136"/>
    </source>
</evidence>
<organism evidence="7 8">
    <name type="scientific">Lacihabitans soyangensis</name>
    <dbReference type="NCBI Taxonomy" id="869394"/>
    <lineage>
        <taxon>Bacteria</taxon>
        <taxon>Pseudomonadati</taxon>
        <taxon>Bacteroidota</taxon>
        <taxon>Cytophagia</taxon>
        <taxon>Cytophagales</taxon>
        <taxon>Leadbetterellaceae</taxon>
        <taxon>Lacihabitans</taxon>
    </lineage>
</organism>
<sequence>MGIIIRQSIKSSVGYYLGVILGAVNTLFIATHFLSTDQLAVSRILLENSLIFAAFIHLGAPHISDKFFARFKDEAKGHNGILGYLMLFPLIGSLLLCLIFFLFRQNIQEIYVAKSPSIVPFLWLSLPMSFFWAFIMILEAYSRANNRIAFPTFFREAVFRILNISLIIAFGLGWISFEAFLYLNAGAIFLIIIALMIYLKVLDKLYLNFGFLKIKKELFWESVKFGGLVIIGGLGVNLILFLDRNIIAQKIGTEAVAIFLVASYIASTIEIPAKAVKQISGPILSEYIFNSNLKKIDELYKKSALNLMIIGGIMFVLVSINIEALLGVLPKSSVYTQGKWIVIVIAFAKWIDMSLGLNNEMISYSKHYKVNTLLIILMAGLVVLLNYLLIPMYGLLGSAIATGLVTLVSSFVRLFYVKYRFNLNPFSLKELLLVLFLILLMVLGSIIPSFGNSKIQLLFNIGIKSLLVLSIYFYVLIRYRISEDISSLYNKLKSII</sequence>
<keyword evidence="5 6" id="KW-0472">Membrane</keyword>
<comment type="subcellular location">
    <subcellularLocation>
        <location evidence="1">Cell membrane</location>
        <topology evidence="1">Multi-pass membrane protein</topology>
    </subcellularLocation>
</comment>
<feature type="transmembrane region" description="Helical" evidence="6">
    <location>
        <begin position="304"/>
        <end position="328"/>
    </location>
</feature>
<dbReference type="RefSeq" id="WP_255039031.1">
    <property type="nucleotide sequence ID" value="NZ_RJUF01000182.1"/>
</dbReference>
<keyword evidence="2" id="KW-1003">Cell membrane</keyword>